<reference evidence="1 2" key="1">
    <citation type="journal article" date="2016" name="Mol. Biol. Evol.">
        <title>Comparative Genomics of Early-Diverging Mushroom-Forming Fungi Provides Insights into the Origins of Lignocellulose Decay Capabilities.</title>
        <authorList>
            <person name="Nagy L.G."/>
            <person name="Riley R."/>
            <person name="Tritt A."/>
            <person name="Adam C."/>
            <person name="Daum C."/>
            <person name="Floudas D."/>
            <person name="Sun H."/>
            <person name="Yadav J.S."/>
            <person name="Pangilinan J."/>
            <person name="Larsson K.H."/>
            <person name="Matsuura K."/>
            <person name="Barry K."/>
            <person name="Labutti K."/>
            <person name="Kuo R."/>
            <person name="Ohm R.A."/>
            <person name="Bhattacharya S.S."/>
            <person name="Shirouzu T."/>
            <person name="Yoshinaga Y."/>
            <person name="Martin F.M."/>
            <person name="Grigoriev I.V."/>
            <person name="Hibbett D.S."/>
        </authorList>
    </citation>
    <scope>NUCLEOTIDE SEQUENCE [LARGE SCALE GENOMIC DNA]</scope>
    <source>
        <strain evidence="1 2">93-53</strain>
    </source>
</reference>
<evidence type="ECO:0000313" key="1">
    <source>
        <dbReference type="EMBL" id="KZT05271.1"/>
    </source>
</evidence>
<gene>
    <name evidence="1" type="ORF">LAESUDRAFT_750722</name>
</gene>
<accession>A0A165DNI1</accession>
<dbReference type="OrthoDB" id="2921803at2759"/>
<proteinExistence type="predicted"/>
<dbReference type="InParanoid" id="A0A165DNI1"/>
<evidence type="ECO:0000313" key="2">
    <source>
        <dbReference type="Proteomes" id="UP000076871"/>
    </source>
</evidence>
<dbReference type="SUPFAM" id="SSF81383">
    <property type="entry name" value="F-box domain"/>
    <property type="match status" value="1"/>
</dbReference>
<dbReference type="EMBL" id="KV427631">
    <property type="protein sequence ID" value="KZT05271.1"/>
    <property type="molecule type" value="Genomic_DNA"/>
</dbReference>
<keyword evidence="2" id="KW-1185">Reference proteome</keyword>
<dbReference type="InterPro" id="IPR036047">
    <property type="entry name" value="F-box-like_dom_sf"/>
</dbReference>
<organism evidence="1 2">
    <name type="scientific">Laetiporus sulphureus 93-53</name>
    <dbReference type="NCBI Taxonomy" id="1314785"/>
    <lineage>
        <taxon>Eukaryota</taxon>
        <taxon>Fungi</taxon>
        <taxon>Dikarya</taxon>
        <taxon>Basidiomycota</taxon>
        <taxon>Agaricomycotina</taxon>
        <taxon>Agaricomycetes</taxon>
        <taxon>Polyporales</taxon>
        <taxon>Laetiporus</taxon>
    </lineage>
</organism>
<evidence type="ECO:0008006" key="3">
    <source>
        <dbReference type="Google" id="ProtNLM"/>
    </source>
</evidence>
<dbReference type="GeneID" id="63828643"/>
<protein>
    <recommendedName>
        <fullName evidence="3">F-box domain-containing protein</fullName>
    </recommendedName>
</protein>
<dbReference type="AlphaFoldDB" id="A0A165DNI1"/>
<dbReference type="SUPFAM" id="SSF52047">
    <property type="entry name" value="RNI-like"/>
    <property type="match status" value="1"/>
</dbReference>
<name>A0A165DNI1_9APHY</name>
<dbReference type="RefSeq" id="XP_040763011.1">
    <property type="nucleotide sequence ID" value="XM_040911615.1"/>
</dbReference>
<dbReference type="Proteomes" id="UP000076871">
    <property type="component" value="Unassembled WGS sequence"/>
</dbReference>
<sequence>MSLHPRALSLKSLNSAGFHKLPPELTNYIIDNFHDDFDSLKSVALVCRAWVAWARKHIFFSVVLASDSKAHAFLAVLQSSKDIGRCVKQLKMHISTDDHASTFEDVMKHLNSVRSLRITAFEVPFNLEIVKSVGPVEELTMELASLEILDLKGVLFAFPRLSSLVLHTSPGCRICDVASDSPTFPLRKLKITAPVPNPRYSQAPILVLPKLLQHKLPLIEALTLDLVTDRDLFALREFLRTHEGNIKHLDLSFKYTVGDSAVSSLADVLRERRMDIRSLVAAFQSSDVERVVVVMYPFVRWYHVLRSLLSYFDGGFTAASSLVVNIPLNYGRRDAHEIWDADLARLKAKWPALLARGILKIDLYDRENKI</sequence>